<comment type="subcellular location">
    <subcellularLocation>
        <location evidence="1">Membrane</location>
        <topology evidence="1">Single-pass membrane protein</topology>
    </subcellularLocation>
</comment>
<dbReference type="InterPro" id="IPR051694">
    <property type="entry name" value="Immunoregulatory_rcpt-like"/>
</dbReference>
<feature type="compositionally biased region" description="Low complexity" evidence="5">
    <location>
        <begin position="132"/>
        <end position="178"/>
    </location>
</feature>
<evidence type="ECO:0000256" key="4">
    <source>
        <dbReference type="ARBA" id="ARBA00023136"/>
    </source>
</evidence>
<evidence type="ECO:0000256" key="6">
    <source>
        <dbReference type="SAM" id="Phobius"/>
    </source>
</evidence>
<dbReference type="PANTHER" id="PTHR15549:SF6">
    <property type="entry name" value="MID2 DOMAIN-CONTAINING PROTEIN"/>
    <property type="match status" value="1"/>
</dbReference>
<evidence type="ECO:0000256" key="2">
    <source>
        <dbReference type="ARBA" id="ARBA00022692"/>
    </source>
</evidence>
<accession>A0AA39XLB2</accession>
<proteinExistence type="predicted"/>
<reference evidence="8" key="1">
    <citation type="submission" date="2023-06" db="EMBL/GenBank/DDBJ databases">
        <title>Genome-scale phylogeny and comparative genomics of the fungal order Sordariales.</title>
        <authorList>
            <consortium name="Lawrence Berkeley National Laboratory"/>
            <person name="Hensen N."/>
            <person name="Bonometti L."/>
            <person name="Westerberg I."/>
            <person name="Brannstrom I.O."/>
            <person name="Guillou S."/>
            <person name="Cros-Aarteil S."/>
            <person name="Calhoun S."/>
            <person name="Haridas S."/>
            <person name="Kuo A."/>
            <person name="Mondo S."/>
            <person name="Pangilinan J."/>
            <person name="Riley R."/>
            <person name="LaButti K."/>
            <person name="Andreopoulos B."/>
            <person name="Lipzen A."/>
            <person name="Chen C."/>
            <person name="Yanf M."/>
            <person name="Daum C."/>
            <person name="Ng V."/>
            <person name="Clum A."/>
            <person name="Steindorff A."/>
            <person name="Ohm R."/>
            <person name="Martin F."/>
            <person name="Silar P."/>
            <person name="Natvig D."/>
            <person name="Lalanne C."/>
            <person name="Gautier V."/>
            <person name="Ament-velasquez S.L."/>
            <person name="Kruys A."/>
            <person name="Hutchinson M.I."/>
            <person name="Powell A.J."/>
            <person name="Barry K."/>
            <person name="Miller A.N."/>
            <person name="Grigoriev I.V."/>
            <person name="Debuchy R."/>
            <person name="Gladieux P."/>
            <person name="Thoren M.H."/>
            <person name="Johannesson H."/>
        </authorList>
    </citation>
    <scope>NUCLEOTIDE SEQUENCE</scope>
    <source>
        <strain evidence="8">SMH3391-2</strain>
    </source>
</reference>
<feature type="region of interest" description="Disordered" evidence="5">
    <location>
        <begin position="121"/>
        <end position="178"/>
    </location>
</feature>
<dbReference type="AlphaFoldDB" id="A0AA39XLB2"/>
<dbReference type="Proteomes" id="UP001174934">
    <property type="component" value="Unassembled WGS sequence"/>
</dbReference>
<evidence type="ECO:0000256" key="1">
    <source>
        <dbReference type="ARBA" id="ARBA00004167"/>
    </source>
</evidence>
<protein>
    <submittedName>
        <fullName evidence="8">Uncharacterized protein</fullName>
    </submittedName>
</protein>
<keyword evidence="7" id="KW-0732">Signal</keyword>
<feature type="compositionally biased region" description="Basic and acidic residues" evidence="5">
    <location>
        <begin position="283"/>
        <end position="294"/>
    </location>
</feature>
<name>A0AA39XLB2_9PEZI</name>
<evidence type="ECO:0000256" key="3">
    <source>
        <dbReference type="ARBA" id="ARBA00022989"/>
    </source>
</evidence>
<dbReference type="PANTHER" id="PTHR15549">
    <property type="entry name" value="PAIRED IMMUNOGLOBULIN-LIKE TYPE 2 RECEPTOR"/>
    <property type="match status" value="1"/>
</dbReference>
<keyword evidence="3 6" id="KW-1133">Transmembrane helix</keyword>
<gene>
    <name evidence="8" type="ORF">B0T17DRAFT_503612</name>
</gene>
<feature type="compositionally biased region" description="Polar residues" evidence="5">
    <location>
        <begin position="121"/>
        <end position="131"/>
    </location>
</feature>
<feature type="transmembrane region" description="Helical" evidence="6">
    <location>
        <begin position="183"/>
        <end position="206"/>
    </location>
</feature>
<feature type="chain" id="PRO_5041391373" evidence="7">
    <location>
        <begin position="22"/>
        <end position="294"/>
    </location>
</feature>
<comment type="caution">
    <text evidence="8">The sequence shown here is derived from an EMBL/GenBank/DDBJ whole genome shotgun (WGS) entry which is preliminary data.</text>
</comment>
<evidence type="ECO:0000313" key="8">
    <source>
        <dbReference type="EMBL" id="KAK0636133.1"/>
    </source>
</evidence>
<organism evidence="8 9">
    <name type="scientific">Bombardia bombarda</name>
    <dbReference type="NCBI Taxonomy" id="252184"/>
    <lineage>
        <taxon>Eukaryota</taxon>
        <taxon>Fungi</taxon>
        <taxon>Dikarya</taxon>
        <taxon>Ascomycota</taxon>
        <taxon>Pezizomycotina</taxon>
        <taxon>Sordariomycetes</taxon>
        <taxon>Sordariomycetidae</taxon>
        <taxon>Sordariales</taxon>
        <taxon>Lasiosphaeriaceae</taxon>
        <taxon>Bombardia</taxon>
    </lineage>
</organism>
<feature type="region of interest" description="Disordered" evidence="5">
    <location>
        <begin position="232"/>
        <end position="294"/>
    </location>
</feature>
<keyword evidence="9" id="KW-1185">Reference proteome</keyword>
<feature type="compositionally biased region" description="Polar residues" evidence="5">
    <location>
        <begin position="238"/>
        <end position="261"/>
    </location>
</feature>
<feature type="signal peptide" evidence="7">
    <location>
        <begin position="1"/>
        <end position="21"/>
    </location>
</feature>
<keyword evidence="2 6" id="KW-0812">Transmembrane</keyword>
<dbReference type="GO" id="GO:0071944">
    <property type="term" value="C:cell periphery"/>
    <property type="evidence" value="ECO:0007669"/>
    <property type="project" value="UniProtKB-ARBA"/>
</dbReference>
<keyword evidence="4 6" id="KW-0472">Membrane</keyword>
<evidence type="ECO:0000256" key="7">
    <source>
        <dbReference type="SAM" id="SignalP"/>
    </source>
</evidence>
<evidence type="ECO:0000256" key="5">
    <source>
        <dbReference type="SAM" id="MobiDB-lite"/>
    </source>
</evidence>
<sequence>MQTYLGLAILAGSLLQTAVRADDHGVVFIYPQGGEIFFTQDTINVTYTSGFPTPNLYTFCDGGRRQVYKQPAVSFNGTTQVTLNFTSGTGCWFDLRPGTEPGHGANGKAFNLLGMVRSGGSQTLGPSSSLNTAPPSESSTSTSATAGTPSSTTTSSSSSSTTQPTGSSTPGSNSTTAGLSSGASAGIGVGVTIGVIGLAGAVILWLRQRRRKANAKTISTDGINYSPIAGGSGGGSEWNHSSQYTAPSNYSHDPRNGFTSPSPHPHPRPMEISSTGGATEVATTEHVKHELPAY</sequence>
<dbReference type="EMBL" id="JAULSR010000001">
    <property type="protein sequence ID" value="KAK0636133.1"/>
    <property type="molecule type" value="Genomic_DNA"/>
</dbReference>
<dbReference type="GO" id="GO:0016020">
    <property type="term" value="C:membrane"/>
    <property type="evidence" value="ECO:0007669"/>
    <property type="project" value="UniProtKB-SubCell"/>
</dbReference>
<evidence type="ECO:0000313" key="9">
    <source>
        <dbReference type="Proteomes" id="UP001174934"/>
    </source>
</evidence>